<feature type="domain" description="DUF6575" evidence="1">
    <location>
        <begin position="1"/>
        <end position="214"/>
    </location>
</feature>
<organism evidence="2 3">
    <name type="scientific">Colwellia psychrerythraea (strain 34H / ATCC BAA-681)</name>
    <name type="common">Vibrio psychroerythus</name>
    <dbReference type="NCBI Taxonomy" id="167879"/>
    <lineage>
        <taxon>Bacteria</taxon>
        <taxon>Pseudomonadati</taxon>
        <taxon>Pseudomonadota</taxon>
        <taxon>Gammaproteobacteria</taxon>
        <taxon>Alteromonadales</taxon>
        <taxon>Colwelliaceae</taxon>
        <taxon>Colwellia</taxon>
    </lineage>
</organism>
<sequence>MEILPKSAYFGNLEIFHVYEYYEGPKLFSAVNGVGTYYIAFWIGSNDDGDEWLYAPVSDQRLIELEQSKIKLRDVFIYPNDLVFKVETYFNEDITSQVQQYSASQLTDEILPPSTFYIELTDNLSKSFQVEDGEDVTELYIKRFAGRLAPNLASISKVADAFSSLYLEILKSLKIRNKSLTPLDARPGSFILRLKSPNIKECLPVIKTIFNILNEEQNPFPKLLELNIDVSTIETLLEEVIDGKVKIQFGLAEKFEAELNISKEKALESLEQLKEQSSSLISSLLVPQANNLSKIFHAVELKSEGRFITPSLLNLTTERQVAYYLHAARTLGLLSKNNAINSVGYQFSTMSYAQKMNIVAIRFESSDCGWAWLKWSNKKSVDELDPSTATAFLIEKCPSLSKNTAERRAKTLSMWQRELKPFRTMTSVSEQIIQPTD</sequence>
<dbReference type="HOGENOM" id="CLU_626590_0_0_6"/>
<proteinExistence type="predicted"/>
<protein>
    <recommendedName>
        <fullName evidence="1">DUF6575 domain-containing protein</fullName>
    </recommendedName>
</protein>
<name>Q489K7_COLP3</name>
<dbReference type="KEGG" id="cps:CPS_0499"/>
<dbReference type="InterPro" id="IPR046482">
    <property type="entry name" value="DUF6575"/>
</dbReference>
<accession>Q489K7</accession>
<gene>
    <name evidence="2" type="ordered locus">CPS_0499</name>
</gene>
<dbReference type="STRING" id="167879.CPS_0499"/>
<evidence type="ECO:0000259" key="1">
    <source>
        <dbReference type="Pfam" id="PF20215"/>
    </source>
</evidence>
<dbReference type="Proteomes" id="UP000000547">
    <property type="component" value="Chromosome"/>
</dbReference>
<dbReference type="EMBL" id="CP000083">
    <property type="protein sequence ID" value="AAZ24264.1"/>
    <property type="molecule type" value="Genomic_DNA"/>
</dbReference>
<evidence type="ECO:0000313" key="3">
    <source>
        <dbReference type="Proteomes" id="UP000000547"/>
    </source>
</evidence>
<reference evidence="2" key="1">
    <citation type="journal article" date="2005" name="Proc. Natl. Acad. Sci. U.S.A.">
        <title>The psychrophilic lifestyle as revealed by the genome sequence of Colwellia psychrerythraea 34H through genomic and proteomic analyses.</title>
        <authorList>
            <person name="Methe B.A."/>
            <person name="Nelson K.E."/>
            <person name="Deming J.W."/>
            <person name="Momen B."/>
            <person name="Melamud E."/>
            <person name="Zhang X."/>
            <person name="Moult J."/>
            <person name="Madupu R."/>
            <person name="Nelson W.C."/>
            <person name="Dodson R.J."/>
            <person name="Brinkac L.M."/>
            <person name="Daugherty S.C."/>
            <person name="Durkin A.S."/>
            <person name="DeBoy R.T."/>
            <person name="Kolonay J.F."/>
            <person name="Sullivan S.A."/>
            <person name="Zhou L."/>
            <person name="Davidsen T.M."/>
            <person name="Wu M."/>
            <person name="Huston A.L."/>
            <person name="Lewis M."/>
            <person name="Weaver B."/>
            <person name="Weidman J.F."/>
            <person name="Khouri H."/>
            <person name="Utterback T.R."/>
            <person name="Feldblyum T.V."/>
            <person name="Fraser C.M."/>
        </authorList>
    </citation>
    <scope>NUCLEOTIDE SEQUENCE [LARGE SCALE GENOMIC DNA]</scope>
    <source>
        <strain evidence="2">34H</strain>
    </source>
</reference>
<evidence type="ECO:0000313" key="2">
    <source>
        <dbReference type="EMBL" id="AAZ24264.1"/>
    </source>
</evidence>
<dbReference type="AlphaFoldDB" id="Q489K7"/>
<dbReference type="RefSeq" id="WP_011041360.1">
    <property type="nucleotide sequence ID" value="NC_003910.7"/>
</dbReference>
<dbReference type="Pfam" id="PF20215">
    <property type="entry name" value="DUF6575"/>
    <property type="match status" value="1"/>
</dbReference>